<dbReference type="EMBL" id="CAJNAS010000010">
    <property type="protein sequence ID" value="CAE6910148.1"/>
    <property type="molecule type" value="Genomic_DNA"/>
</dbReference>
<evidence type="ECO:0008006" key="3">
    <source>
        <dbReference type="Google" id="ProtNLM"/>
    </source>
</evidence>
<comment type="caution">
    <text evidence="1">The sequence shown here is derived from an EMBL/GenBank/DDBJ whole genome shotgun (WGS) entry which is preliminary data.</text>
</comment>
<name>A0A9N8QYJ8_9BURK</name>
<accession>A0A9N8QYJ8</accession>
<organism evidence="1 2">
    <name type="scientific">Paraburkholderia domus</name>
    <dbReference type="NCBI Taxonomy" id="2793075"/>
    <lineage>
        <taxon>Bacteria</taxon>
        <taxon>Pseudomonadati</taxon>
        <taxon>Pseudomonadota</taxon>
        <taxon>Betaproteobacteria</taxon>
        <taxon>Burkholderiales</taxon>
        <taxon>Burkholderiaceae</taxon>
        <taxon>Paraburkholderia</taxon>
    </lineage>
</organism>
<dbReference type="Proteomes" id="UP000675121">
    <property type="component" value="Unassembled WGS sequence"/>
</dbReference>
<proteinExistence type="predicted"/>
<protein>
    <recommendedName>
        <fullName evidence="3">Baseplate protein J-like domain-containing protein</fullName>
    </recommendedName>
</protein>
<keyword evidence="2" id="KW-1185">Reference proteome</keyword>
<sequence>MPDLIELSATLKELAPDVGFVLDGRSDESILSSIYDYAKLIPFDANSSWADLFFMAGNSPEKLAEIHANSDLTDGTLLPQQAFLLAFLDLLKTPRVLLNHFPAAHRALYYRGLLGVSEQGPRPDSVALSFLLDSATQERFLPAGTLFDAGQDRNGAAVRYALDQSLLVNRGAWTDLRWVRPAANNTQFSLTPYSRQDQLEFPQQGLRLFDACDGQSTVTTGRMVASALLAMPAGLRTITVTFASDLDVASLAVAQVSGGDTWFELTATQVSSSERELIFTLPAEAGAIASPQNLDGMTAETPLLKLGRHDGAQVPEITALVVAASGSSEVHYSTDYGVDRLDSTSYPFGTSPLVGTGFNLMAPSWCDRSESLVLTLTPQWIGLPDDGFDKWYDGYDDKPADNTEFTVQPLLVSTTGSQPLSNIPDGTVTTPQALFEAGTDAPVAASLVIALPPMLRGSPSDGSDPADWPQWLRLELSGRDFGHQDYLKLAGTKELNPPYTPQMKSLSVSYTVTAKNSDFAQYLLTPFGYADELDSDEAGQSQLYLGLTGGGAGDTLSLFWQMQSPQALTLRWQYLSQHNQWESMNDTVVDGTQALLESGLWSAVLPDDAASDVPQMPRGRYWIRALITPPDATADVSGYPWLFGISSNSMTATLDAPQTLDTGHFLQPLPAHTVTRPVAPVPGLDGVEQPWPSTGGQPAETPVQFFERVAQRLSHRERALTWQDMASLLKTRYANVFGVAIPSADVITRLPAPTGQTLLVIPVNARKDNQDSVRPMFSQAHLLDMAAYLQTLASPWTSVVLANPTYRDVPITYDVTFNVNPDYGYRKLQDLLALHYMPWTWDRQSGVALGNRLDYYGIVAWIQEQSFVVRVNDLTLDGSRTSLEGQEQEVLVLTWPASTLSNSGAKKHE</sequence>
<evidence type="ECO:0000313" key="2">
    <source>
        <dbReference type="Proteomes" id="UP000675121"/>
    </source>
</evidence>
<dbReference type="RefSeq" id="WP_201075382.1">
    <property type="nucleotide sequence ID" value="NZ_CAJNAS010000010.1"/>
</dbReference>
<evidence type="ECO:0000313" key="1">
    <source>
        <dbReference type="EMBL" id="CAE6910148.1"/>
    </source>
</evidence>
<reference evidence="1" key="1">
    <citation type="submission" date="2021-02" db="EMBL/GenBank/DDBJ databases">
        <authorList>
            <person name="Vanwijnsberghe S."/>
        </authorList>
    </citation>
    <scope>NUCLEOTIDE SEQUENCE</scope>
    <source>
        <strain evidence="1">R-70211</strain>
    </source>
</reference>
<gene>
    <name evidence="1" type="ORF">R70211_03858</name>
</gene>
<dbReference type="AlphaFoldDB" id="A0A9N8QYJ8"/>